<dbReference type="Proteomes" id="UP000323567">
    <property type="component" value="Unassembled WGS sequence"/>
</dbReference>
<accession>A0A5B3G2D9</accession>
<dbReference type="SUPFAM" id="SSF56935">
    <property type="entry name" value="Porins"/>
    <property type="match status" value="1"/>
</dbReference>
<organism evidence="3 4">
    <name type="scientific">Alistipes shahii</name>
    <dbReference type="NCBI Taxonomy" id="328814"/>
    <lineage>
        <taxon>Bacteria</taxon>
        <taxon>Pseudomonadati</taxon>
        <taxon>Bacteroidota</taxon>
        <taxon>Bacteroidia</taxon>
        <taxon>Bacteroidales</taxon>
        <taxon>Rikenellaceae</taxon>
        <taxon>Alistipes</taxon>
    </lineage>
</organism>
<dbReference type="FunFam" id="2.170.130.10:FF:000003">
    <property type="entry name" value="SusC/RagA family TonB-linked outer membrane protein"/>
    <property type="match status" value="1"/>
</dbReference>
<dbReference type="Gene3D" id="2.170.130.10">
    <property type="entry name" value="TonB-dependent receptor, plug domain"/>
    <property type="match status" value="1"/>
</dbReference>
<dbReference type="AlphaFoldDB" id="A0A5B3G2D9"/>
<name>A0A5B3G2D9_9BACT</name>
<dbReference type="Gene3D" id="2.60.40.1120">
    <property type="entry name" value="Carboxypeptidase-like, regulatory domain"/>
    <property type="match status" value="1"/>
</dbReference>
<protein>
    <submittedName>
        <fullName evidence="3">SusC/RagA family TonB-linked outer membrane protein</fullName>
    </submittedName>
</protein>
<dbReference type="InterPro" id="IPR012910">
    <property type="entry name" value="Plug_dom"/>
</dbReference>
<keyword evidence="1" id="KW-0472">Membrane</keyword>
<gene>
    <name evidence="3" type="ORF">F2Y13_12020</name>
</gene>
<keyword evidence="1" id="KW-0812">Transmembrane</keyword>
<dbReference type="InterPro" id="IPR023996">
    <property type="entry name" value="TonB-dep_OMP_SusC/RagA"/>
</dbReference>
<sequence>MIQEIESQTSYRISYQGNLADNVPVKIAKSTKSVSQLLDEALRGTGITYIIRQNNIILTCAEAQSPAAAAPAPAAPRKQHIAGQVLDAATRQPIIGATIWIKDSALGTSTASDGSFDYSFSGNFGFVTVSYVGYQTQEFPIGRIPKVISLSPDNNLEEVVVVGYGAQKKASIIGSIASVPVNDIKMPTGKISNNLAGQLAGVISVQRSGEPGASSTFWIRGISTFGSNKSPLVLVDGIERDLDLVDIEDIKEFSILKDAAATAVYGVRGANGVVLVTTRGGIVGKPQINIKFEAGMVQPTKIPDMIDAVQFAEMYNAAAGYDFYSKKDIQTFRDGSDPDLHPNIDWVDRLYKDYSFNQRVNVNISGGGSTAKYYISGGFYNEDGLFKADNMKEYNTSVFYRRFNFRSNVEVQLHKYTKLNINLATTFERKNEPGSSATGANGIWGYALKTAANAFPDVYSNGYLAGPASGQGENPYALLTQTGYREIFYNTAQSLFVLTQDLGDWVTKGLTVSIKGSFDAKNENNLGRTKTSPQWLATGRNEAGELEFNQTKIGEENLTYKQTNKGYRSVYFEAVANWARTFGKHDLSAMFLFQQSQKNYVGKSANNSEKALPYRHQGIAGRITYNYDNRYFVEGNFGYNGSENFSPNHRFGFFPSIAVGYVVSNEKFFEPIRDVVSMVKLKASYGLVGNDQIGGDRRFIYNETVIGGGKYYFGTTPSQYTSVRLGEFPNPNVGWEKAKKFNLGADLSFFNQLNISVDYFKENREGIFLQRKSIPMYVGLSTKPWVNIGKMRNSGIDASLEYHQPLGKDLHLTVRGNFTYARNRIMDQDEPDYAYTYMNHSGQMQWQKFGLVAAGLFQDQEDIDSWTKQSFGEVKPGDIKYLDLNGDGIVDNYDTKPIGYSDIPEIVYGFGFSLQWKAFDLSAFFQGVAHVSFSTLTDQTQAFVGRNLKESSVFADLYGNTWTPENPGAKYPRMTTGAVDNNNQLSTFWMADGRYLRLKNLELGYTLPKRIANKIAMQNLRVYLSGVNLFTFSPFKLWDPDLQTGATNYPNNRIINLGLTIGF</sequence>
<keyword evidence="1" id="KW-0813">Transport</keyword>
<dbReference type="PROSITE" id="PS52016">
    <property type="entry name" value="TONB_DEPENDENT_REC_3"/>
    <property type="match status" value="1"/>
</dbReference>
<comment type="subcellular location">
    <subcellularLocation>
        <location evidence="1">Cell outer membrane</location>
        <topology evidence="1">Multi-pass membrane protein</topology>
    </subcellularLocation>
</comment>
<dbReference type="Pfam" id="PF07715">
    <property type="entry name" value="Plug"/>
    <property type="match status" value="1"/>
</dbReference>
<evidence type="ECO:0000256" key="1">
    <source>
        <dbReference type="PROSITE-ProRule" id="PRU01360"/>
    </source>
</evidence>
<dbReference type="GO" id="GO:0009279">
    <property type="term" value="C:cell outer membrane"/>
    <property type="evidence" value="ECO:0007669"/>
    <property type="project" value="UniProtKB-SubCell"/>
</dbReference>
<dbReference type="NCBIfam" id="TIGR04057">
    <property type="entry name" value="SusC_RagA_signa"/>
    <property type="match status" value="1"/>
</dbReference>
<evidence type="ECO:0000313" key="4">
    <source>
        <dbReference type="Proteomes" id="UP000323567"/>
    </source>
</evidence>
<dbReference type="InterPro" id="IPR008969">
    <property type="entry name" value="CarboxyPept-like_regulatory"/>
</dbReference>
<dbReference type="Pfam" id="PF13715">
    <property type="entry name" value="CarbopepD_reg_2"/>
    <property type="match status" value="1"/>
</dbReference>
<proteinExistence type="inferred from homology"/>
<evidence type="ECO:0000259" key="2">
    <source>
        <dbReference type="Pfam" id="PF07715"/>
    </source>
</evidence>
<dbReference type="SUPFAM" id="SSF49464">
    <property type="entry name" value="Carboxypeptidase regulatory domain-like"/>
    <property type="match status" value="1"/>
</dbReference>
<dbReference type="InterPro" id="IPR039426">
    <property type="entry name" value="TonB-dep_rcpt-like"/>
</dbReference>
<dbReference type="InterPro" id="IPR037066">
    <property type="entry name" value="Plug_dom_sf"/>
</dbReference>
<reference evidence="3 4" key="1">
    <citation type="journal article" date="2019" name="Nat. Med.">
        <title>A library of human gut bacterial isolates paired with longitudinal multiomics data enables mechanistic microbiome research.</title>
        <authorList>
            <person name="Poyet M."/>
            <person name="Groussin M."/>
            <person name="Gibbons S.M."/>
            <person name="Avila-Pacheco J."/>
            <person name="Jiang X."/>
            <person name="Kearney S.M."/>
            <person name="Perrotta A.R."/>
            <person name="Berdy B."/>
            <person name="Zhao S."/>
            <person name="Lieberman T.D."/>
            <person name="Swanson P.K."/>
            <person name="Smith M."/>
            <person name="Roesemann S."/>
            <person name="Alexander J.E."/>
            <person name="Rich S.A."/>
            <person name="Livny J."/>
            <person name="Vlamakis H."/>
            <person name="Clish C."/>
            <person name="Bullock K."/>
            <person name="Deik A."/>
            <person name="Scott J."/>
            <person name="Pierce K.A."/>
            <person name="Xavier R.J."/>
            <person name="Alm E.J."/>
        </authorList>
    </citation>
    <scope>NUCLEOTIDE SEQUENCE [LARGE SCALE GENOMIC DNA]</scope>
    <source>
        <strain evidence="3 4">BIOML-A2</strain>
    </source>
</reference>
<keyword evidence="1" id="KW-0998">Cell outer membrane</keyword>
<feature type="domain" description="TonB-dependent receptor plug" evidence="2">
    <location>
        <begin position="170"/>
        <end position="273"/>
    </location>
</feature>
<comment type="caution">
    <text evidence="3">The sequence shown here is derived from an EMBL/GenBank/DDBJ whole genome shotgun (WGS) entry which is preliminary data.</text>
</comment>
<evidence type="ECO:0000313" key="3">
    <source>
        <dbReference type="EMBL" id="KAA2367332.1"/>
    </source>
</evidence>
<keyword evidence="1" id="KW-1134">Transmembrane beta strand</keyword>
<comment type="similarity">
    <text evidence="1">Belongs to the TonB-dependent receptor family.</text>
</comment>
<dbReference type="InterPro" id="IPR023997">
    <property type="entry name" value="TonB-dep_OMP_SusC/RagA_CS"/>
</dbReference>
<dbReference type="NCBIfam" id="TIGR04056">
    <property type="entry name" value="OMP_RagA_SusC"/>
    <property type="match status" value="1"/>
</dbReference>
<dbReference type="EMBL" id="VVXK01000019">
    <property type="protein sequence ID" value="KAA2367332.1"/>
    <property type="molecule type" value="Genomic_DNA"/>
</dbReference>